<dbReference type="EMBL" id="FOTW01000006">
    <property type="protein sequence ID" value="SFL69146.1"/>
    <property type="molecule type" value="Genomic_DNA"/>
</dbReference>
<evidence type="ECO:0000313" key="7">
    <source>
        <dbReference type="Proteomes" id="UP000199470"/>
    </source>
</evidence>
<reference evidence="6 7" key="1">
    <citation type="submission" date="2016-10" db="EMBL/GenBank/DDBJ databases">
        <authorList>
            <person name="de Groot N.N."/>
        </authorList>
    </citation>
    <scope>NUCLEOTIDE SEQUENCE [LARGE SCALE GENOMIC DNA]</scope>
    <source>
        <strain evidence="6 7">ATCC 43154</strain>
    </source>
</reference>
<dbReference type="Gene3D" id="3.20.20.70">
    <property type="entry name" value="Aldolase class I"/>
    <property type="match status" value="1"/>
</dbReference>
<dbReference type="InterPro" id="IPR031338">
    <property type="entry name" value="KDPG/KHG_AS_2"/>
</dbReference>
<gene>
    <name evidence="6" type="ORF">SAMN02982985_01173</name>
</gene>
<protein>
    <submittedName>
        <fullName evidence="6">2-dehydro-3-deoxyphosphogalactonate aldolase</fullName>
    </submittedName>
</protein>
<evidence type="ECO:0000256" key="2">
    <source>
        <dbReference type="ARBA" id="ARBA00006906"/>
    </source>
</evidence>
<dbReference type="InterPro" id="IPR000887">
    <property type="entry name" value="Aldlse_KDPG_KHG"/>
</dbReference>
<dbReference type="SUPFAM" id="SSF51569">
    <property type="entry name" value="Aldolase"/>
    <property type="match status" value="1"/>
</dbReference>
<accession>A0A1I4JST7</accession>
<organism evidence="6 7">
    <name type="scientific">Rugamonas rubra</name>
    <dbReference type="NCBI Taxonomy" id="758825"/>
    <lineage>
        <taxon>Bacteria</taxon>
        <taxon>Pseudomonadati</taxon>
        <taxon>Pseudomonadota</taxon>
        <taxon>Betaproteobacteria</taxon>
        <taxon>Burkholderiales</taxon>
        <taxon>Oxalobacteraceae</taxon>
        <taxon>Telluria group</taxon>
        <taxon>Rugamonas</taxon>
    </lineage>
</organism>
<proteinExistence type="inferred from homology"/>
<comment type="similarity">
    <text evidence="2">Belongs to the KHG/KDPG aldolase family.</text>
</comment>
<dbReference type="AlphaFoldDB" id="A0A1I4JST7"/>
<evidence type="ECO:0000256" key="5">
    <source>
        <dbReference type="ARBA" id="ARBA00023277"/>
    </source>
</evidence>
<dbReference type="RefSeq" id="WP_093384933.1">
    <property type="nucleotide sequence ID" value="NZ_FOTW01000006.1"/>
</dbReference>
<dbReference type="GO" id="GO:0016829">
    <property type="term" value="F:lyase activity"/>
    <property type="evidence" value="ECO:0007669"/>
    <property type="project" value="UniProtKB-KW"/>
</dbReference>
<evidence type="ECO:0000256" key="1">
    <source>
        <dbReference type="ARBA" id="ARBA00004761"/>
    </source>
</evidence>
<keyword evidence="5" id="KW-0119">Carbohydrate metabolism</keyword>
<dbReference type="Proteomes" id="UP000199470">
    <property type="component" value="Unassembled WGS sequence"/>
</dbReference>
<keyword evidence="7" id="KW-1185">Reference proteome</keyword>
<dbReference type="PROSITE" id="PS00160">
    <property type="entry name" value="ALDOLASE_KDPG_KHG_2"/>
    <property type="match status" value="1"/>
</dbReference>
<dbReference type="CDD" id="cd00452">
    <property type="entry name" value="KDPG_aldolase"/>
    <property type="match status" value="1"/>
</dbReference>
<sequence length="212" mass="21422">MTPTLPELPLVAILRGLAPAEALAIADVLYQAGMRALEVPLNRPGALECITLLAASAPADTLIGGGTMLSVADVEAVHRAGGRLLVAPNCNPAVIRRAAALEMYCAPGVATPTEAFAALDAGAHALKLFPADMLGHAGLKAFKSVLPASVPLWPVGGITPDNMAGWVGAGASGFGIGGQLYTPGAGLDALAQRATAYVAAWRRTQAASPLTQ</sequence>
<dbReference type="NCBIfam" id="NF006600">
    <property type="entry name" value="PRK09140.1"/>
    <property type="match status" value="1"/>
</dbReference>
<comment type="subunit">
    <text evidence="3">Homotrimer.</text>
</comment>
<evidence type="ECO:0000313" key="6">
    <source>
        <dbReference type="EMBL" id="SFL69146.1"/>
    </source>
</evidence>
<dbReference type="Pfam" id="PF01081">
    <property type="entry name" value="Aldolase"/>
    <property type="match status" value="1"/>
</dbReference>
<dbReference type="OrthoDB" id="8590323at2"/>
<name>A0A1I4JST7_9BURK</name>
<dbReference type="PANTHER" id="PTHR30246">
    <property type="entry name" value="2-KETO-3-DEOXY-6-PHOSPHOGLUCONATE ALDOLASE"/>
    <property type="match status" value="1"/>
</dbReference>
<evidence type="ECO:0000256" key="3">
    <source>
        <dbReference type="ARBA" id="ARBA00011233"/>
    </source>
</evidence>
<dbReference type="STRING" id="758825.SAMN02982985_01173"/>
<dbReference type="InterPro" id="IPR013785">
    <property type="entry name" value="Aldolase_TIM"/>
</dbReference>
<evidence type="ECO:0000256" key="4">
    <source>
        <dbReference type="ARBA" id="ARBA00023239"/>
    </source>
</evidence>
<dbReference type="PANTHER" id="PTHR30246:SF1">
    <property type="entry name" value="2-DEHYDRO-3-DEOXY-6-PHOSPHOGALACTONATE ALDOLASE-RELATED"/>
    <property type="match status" value="1"/>
</dbReference>
<keyword evidence="4" id="KW-0456">Lyase</keyword>
<comment type="pathway">
    <text evidence="1">Carbohydrate acid metabolism.</text>
</comment>